<evidence type="ECO:0008006" key="3">
    <source>
        <dbReference type="Google" id="ProtNLM"/>
    </source>
</evidence>
<accession>A0A939B8U5</accession>
<evidence type="ECO:0000313" key="2">
    <source>
        <dbReference type="Proteomes" id="UP000706891"/>
    </source>
</evidence>
<dbReference type="Gene3D" id="3.90.75.20">
    <property type="match status" value="1"/>
</dbReference>
<dbReference type="AlphaFoldDB" id="A0A939B8U5"/>
<evidence type="ECO:0000313" key="1">
    <source>
        <dbReference type="EMBL" id="MBM6674773.1"/>
    </source>
</evidence>
<reference evidence="1" key="1">
    <citation type="submission" date="2020-08" db="EMBL/GenBank/DDBJ databases">
        <authorList>
            <person name="Cejkova D."/>
            <person name="Kubasova T."/>
            <person name="Jahodarova E."/>
            <person name="Rychlik I."/>
        </authorList>
    </citation>
    <scope>NUCLEOTIDE SEQUENCE</scope>
    <source>
        <strain evidence="1">An824</strain>
    </source>
</reference>
<dbReference type="EMBL" id="JACJJG010000125">
    <property type="protein sequence ID" value="MBM6674773.1"/>
    <property type="molecule type" value="Genomic_DNA"/>
</dbReference>
<dbReference type="Proteomes" id="UP000706891">
    <property type="component" value="Unassembled WGS sequence"/>
</dbReference>
<organism evidence="1 2">
    <name type="scientific">Marseilla massiliensis</name>
    <dbReference type="NCBI Taxonomy" id="1841864"/>
    <lineage>
        <taxon>Bacteria</taxon>
        <taxon>Pseudomonadati</taxon>
        <taxon>Bacteroidota</taxon>
        <taxon>Bacteroidia</taxon>
        <taxon>Bacteroidales</taxon>
        <taxon>Prevotellaceae</taxon>
        <taxon>Marseilla</taxon>
    </lineage>
</organism>
<reference evidence="1" key="2">
    <citation type="journal article" date="2021" name="Sci. Rep.">
        <title>The distribution of antibiotic resistance genes in chicken gut microbiota commensals.</title>
        <authorList>
            <person name="Juricova H."/>
            <person name="Matiasovicova J."/>
            <person name="Kubasova T."/>
            <person name="Cejkova D."/>
            <person name="Rychlik I."/>
        </authorList>
    </citation>
    <scope>NUCLEOTIDE SEQUENCE</scope>
    <source>
        <strain evidence="1">An824</strain>
    </source>
</reference>
<protein>
    <recommendedName>
        <fullName evidence="3">HNH endonuclease</fullName>
    </recommendedName>
</protein>
<keyword evidence="2" id="KW-1185">Reference proteome</keyword>
<sequence>MKSEEIRNGVRIRKHFATSTKISEDGLFVEKEFIDKQDGNKLKTYNPKIKVDEEGLRYIDNKNLGRVYIQDLVADCFCAPKPNDGNYYVLVHKDGNLQNDHYKNLEWRLATSAYPQTTATTAGKVKLTDGLEVRSNGTIYQNGKELEVGTAIGDRDIDMIVPIEPFVEYERKNSWGRYERVRICVDELMEEAGYVNGNKKQFEHPVILHRDNDWLNFDSDNLEWTDYNDPRYKEYYNRTVDEKNRLGREWNGEEKWSYMEKDQRFRHI</sequence>
<proteinExistence type="predicted"/>
<dbReference type="RefSeq" id="WP_205105858.1">
    <property type="nucleotide sequence ID" value="NZ_JACJJG010000125.1"/>
</dbReference>
<name>A0A939B8U5_9BACT</name>
<comment type="caution">
    <text evidence="1">The sequence shown here is derived from an EMBL/GenBank/DDBJ whole genome shotgun (WGS) entry which is preliminary data.</text>
</comment>
<gene>
    <name evidence="1" type="ORF">H6A34_12940</name>
</gene>